<evidence type="ECO:0000256" key="5">
    <source>
        <dbReference type="SAM" id="SignalP"/>
    </source>
</evidence>
<evidence type="ECO:0000313" key="7">
    <source>
        <dbReference type="EMBL" id="ATB33674.1"/>
    </source>
</evidence>
<feature type="chain" id="PRO_5012038303" description="VWFA domain-containing protein" evidence="5">
    <location>
        <begin position="23"/>
        <end position="427"/>
    </location>
</feature>
<accession>A0A250IPK5</accession>
<organism evidence="7 8">
    <name type="scientific">Melittangium boletus DSM 14713</name>
    <dbReference type="NCBI Taxonomy" id="1294270"/>
    <lineage>
        <taxon>Bacteria</taxon>
        <taxon>Pseudomonadati</taxon>
        <taxon>Myxococcota</taxon>
        <taxon>Myxococcia</taxon>
        <taxon>Myxococcales</taxon>
        <taxon>Cystobacterineae</taxon>
        <taxon>Archangiaceae</taxon>
        <taxon>Melittangium</taxon>
    </lineage>
</organism>
<evidence type="ECO:0000259" key="6">
    <source>
        <dbReference type="PROSITE" id="PS50234"/>
    </source>
</evidence>
<evidence type="ECO:0000313" key="8">
    <source>
        <dbReference type="Proteomes" id="UP000217289"/>
    </source>
</evidence>
<reference evidence="7 8" key="1">
    <citation type="submission" date="2017-06" db="EMBL/GenBank/DDBJ databases">
        <authorList>
            <person name="Kim H.J."/>
            <person name="Triplett B.A."/>
        </authorList>
    </citation>
    <scope>NUCLEOTIDE SEQUENCE [LARGE SCALE GENOMIC DNA]</scope>
    <source>
        <strain evidence="7 8">DSM 14713</strain>
    </source>
</reference>
<dbReference type="EMBL" id="CP022163">
    <property type="protein sequence ID" value="ATB33674.1"/>
    <property type="molecule type" value="Genomic_DNA"/>
</dbReference>
<feature type="region of interest" description="Disordered" evidence="4">
    <location>
        <begin position="26"/>
        <end position="63"/>
    </location>
</feature>
<dbReference type="Gene3D" id="3.40.50.410">
    <property type="entry name" value="von Willebrand factor, type A domain"/>
    <property type="match status" value="1"/>
</dbReference>
<keyword evidence="8" id="KW-1185">Reference proteome</keyword>
<feature type="signal peptide" evidence="5">
    <location>
        <begin position="1"/>
        <end position="22"/>
    </location>
</feature>
<comment type="subcellular location">
    <subcellularLocation>
        <location evidence="1">Secreted</location>
    </subcellularLocation>
</comment>
<dbReference type="InterPro" id="IPR052969">
    <property type="entry name" value="Thr-specific_kinase-like"/>
</dbReference>
<dbReference type="InterPro" id="IPR002035">
    <property type="entry name" value="VWF_A"/>
</dbReference>
<dbReference type="PROSITE" id="PS50234">
    <property type="entry name" value="VWFA"/>
    <property type="match status" value="1"/>
</dbReference>
<dbReference type="Pfam" id="PF25106">
    <property type="entry name" value="VWA_4"/>
    <property type="match status" value="1"/>
</dbReference>
<keyword evidence="3 5" id="KW-0732">Signal</keyword>
<keyword evidence="2" id="KW-0964">Secreted</keyword>
<evidence type="ECO:0000256" key="2">
    <source>
        <dbReference type="ARBA" id="ARBA00022525"/>
    </source>
</evidence>
<dbReference type="Proteomes" id="UP000217289">
    <property type="component" value="Chromosome"/>
</dbReference>
<proteinExistence type="predicted"/>
<evidence type="ECO:0000256" key="1">
    <source>
        <dbReference type="ARBA" id="ARBA00004613"/>
    </source>
</evidence>
<dbReference type="OrthoDB" id="9805121at2"/>
<dbReference type="PANTHER" id="PTHR47763:SF1">
    <property type="entry name" value="DUF659 DOMAIN-CONTAINING PROTEIN"/>
    <property type="match status" value="1"/>
</dbReference>
<dbReference type="GO" id="GO:0004674">
    <property type="term" value="F:protein serine/threonine kinase activity"/>
    <property type="evidence" value="ECO:0007669"/>
    <property type="project" value="TreeGrafter"/>
</dbReference>
<protein>
    <recommendedName>
        <fullName evidence="6">VWFA domain-containing protein</fullName>
    </recommendedName>
</protein>
<sequence>MKTSLLTWCGLAAALSLFPACGAMDGRGSSETPPYGGDASGAPRDPSSPDAPDQGQPSSGLLTAGDWDDNLNFDFFQRYLTKASAALNLSALPSADRVIITVRDEEGRPVSNALVRVDGSGGGTRFQGPTASDGRVLFLPAHDGAQAGESFSVTVSPPPGGTGTPFTTAVEGKAWDVTLPGVQGEAPRELDVAFVVDTTGSMGDELAYLKAEIQDIADSLGTHFPQVSVRYGLVLYRDEGDDYVARSFDFTSSLPTLRSRLEAQGADGGGDYPEAMERGLEEGVKLSWRTSNTARVLFLMADAPTHEPKHDAFLRAAQGARQAGIKVYPIAASGVADSAEFQMRQAAQLTRGRYLFLTNDSGVGNDHAEPHIPCYQVQLLKHLLVRTIGSELEGRRLPVSGSELVRSVGNPSQDGACTLQDGTVTYY</sequence>
<dbReference type="AlphaFoldDB" id="A0A250IPK5"/>
<evidence type="ECO:0000256" key="4">
    <source>
        <dbReference type="SAM" id="MobiDB-lite"/>
    </source>
</evidence>
<dbReference type="InterPro" id="IPR036465">
    <property type="entry name" value="vWFA_dom_sf"/>
</dbReference>
<dbReference type="GO" id="GO:0005737">
    <property type="term" value="C:cytoplasm"/>
    <property type="evidence" value="ECO:0007669"/>
    <property type="project" value="TreeGrafter"/>
</dbReference>
<dbReference type="RefSeq" id="WP_095981671.1">
    <property type="nucleotide sequence ID" value="NZ_CP022163.1"/>
</dbReference>
<dbReference type="SMART" id="SM00327">
    <property type="entry name" value="VWA"/>
    <property type="match status" value="1"/>
</dbReference>
<feature type="compositionally biased region" description="Low complexity" evidence="4">
    <location>
        <begin position="40"/>
        <end position="53"/>
    </location>
</feature>
<dbReference type="KEGG" id="mbd:MEBOL_007172"/>
<name>A0A250IPK5_9BACT</name>
<dbReference type="SUPFAM" id="SSF53300">
    <property type="entry name" value="vWA-like"/>
    <property type="match status" value="1"/>
</dbReference>
<dbReference type="PANTHER" id="PTHR47763">
    <property type="entry name" value="ALPHA-PROTEIN KINASE VWKA"/>
    <property type="match status" value="1"/>
</dbReference>
<dbReference type="InterPro" id="IPR056861">
    <property type="entry name" value="HMCN1-like_VWA"/>
</dbReference>
<dbReference type="CDD" id="cd00198">
    <property type="entry name" value="vWFA"/>
    <property type="match status" value="1"/>
</dbReference>
<gene>
    <name evidence="7" type="ORF">MEBOL_007172</name>
</gene>
<evidence type="ECO:0000256" key="3">
    <source>
        <dbReference type="ARBA" id="ARBA00022729"/>
    </source>
</evidence>
<feature type="domain" description="VWFA" evidence="6">
    <location>
        <begin position="191"/>
        <end position="388"/>
    </location>
</feature>